<keyword evidence="7 10" id="KW-0472">Membrane</keyword>
<evidence type="ECO:0000256" key="4">
    <source>
        <dbReference type="ARBA" id="ARBA00022692"/>
    </source>
</evidence>
<dbReference type="GO" id="GO:0005549">
    <property type="term" value="F:odorant binding"/>
    <property type="evidence" value="ECO:0007669"/>
    <property type="project" value="InterPro"/>
</dbReference>
<organism evidence="11 12">
    <name type="scientific">Rhynchophorus ferrugineus</name>
    <name type="common">Red palm weevil</name>
    <name type="synonym">Curculio ferrugineus</name>
    <dbReference type="NCBI Taxonomy" id="354439"/>
    <lineage>
        <taxon>Eukaryota</taxon>
        <taxon>Metazoa</taxon>
        <taxon>Ecdysozoa</taxon>
        <taxon>Arthropoda</taxon>
        <taxon>Hexapoda</taxon>
        <taxon>Insecta</taxon>
        <taxon>Pterygota</taxon>
        <taxon>Neoptera</taxon>
        <taxon>Endopterygota</taxon>
        <taxon>Coleoptera</taxon>
        <taxon>Polyphaga</taxon>
        <taxon>Cucujiformia</taxon>
        <taxon>Curculionidae</taxon>
        <taxon>Dryophthorinae</taxon>
        <taxon>Rhynchophorus</taxon>
    </lineage>
</organism>
<proteinExistence type="predicted"/>
<keyword evidence="2" id="KW-1003">Cell membrane</keyword>
<evidence type="ECO:0000256" key="8">
    <source>
        <dbReference type="ARBA" id="ARBA00023170"/>
    </source>
</evidence>
<dbReference type="PANTHER" id="PTHR21137:SF3">
    <property type="entry name" value="ODORANT RECEPTOR 30A-RELATED"/>
    <property type="match status" value="1"/>
</dbReference>
<comment type="subcellular location">
    <subcellularLocation>
        <location evidence="1">Cell membrane</location>
        <topology evidence="1">Multi-pass membrane protein</topology>
    </subcellularLocation>
</comment>
<evidence type="ECO:0000313" key="11">
    <source>
        <dbReference type="EMBL" id="KAF7273701.1"/>
    </source>
</evidence>
<keyword evidence="5" id="KW-0552">Olfaction</keyword>
<evidence type="ECO:0000256" key="9">
    <source>
        <dbReference type="ARBA" id="ARBA00023224"/>
    </source>
</evidence>
<dbReference type="GO" id="GO:0007165">
    <property type="term" value="P:signal transduction"/>
    <property type="evidence" value="ECO:0007669"/>
    <property type="project" value="UniProtKB-KW"/>
</dbReference>
<evidence type="ECO:0000256" key="6">
    <source>
        <dbReference type="ARBA" id="ARBA00022989"/>
    </source>
</evidence>
<evidence type="ECO:0000256" key="3">
    <source>
        <dbReference type="ARBA" id="ARBA00022606"/>
    </source>
</evidence>
<keyword evidence="12" id="KW-1185">Reference proteome</keyword>
<dbReference type="GO" id="GO:0004984">
    <property type="term" value="F:olfactory receptor activity"/>
    <property type="evidence" value="ECO:0007669"/>
    <property type="project" value="InterPro"/>
</dbReference>
<keyword evidence="8" id="KW-0675">Receptor</keyword>
<dbReference type="PANTHER" id="PTHR21137">
    <property type="entry name" value="ODORANT RECEPTOR"/>
    <property type="match status" value="1"/>
</dbReference>
<evidence type="ECO:0000313" key="12">
    <source>
        <dbReference type="Proteomes" id="UP000625711"/>
    </source>
</evidence>
<reference evidence="11" key="1">
    <citation type="submission" date="2020-08" db="EMBL/GenBank/DDBJ databases">
        <title>Genome sequencing and assembly of the red palm weevil Rhynchophorus ferrugineus.</title>
        <authorList>
            <person name="Dias G.B."/>
            <person name="Bergman C.M."/>
            <person name="Manee M."/>
        </authorList>
    </citation>
    <scope>NUCLEOTIDE SEQUENCE</scope>
    <source>
        <strain evidence="11">AA-2017</strain>
        <tissue evidence="11">Whole larva</tissue>
    </source>
</reference>
<dbReference type="OrthoDB" id="6672627at2759"/>
<name>A0A834M6H0_RHYFE</name>
<dbReference type="GO" id="GO:0005886">
    <property type="term" value="C:plasma membrane"/>
    <property type="evidence" value="ECO:0007669"/>
    <property type="project" value="UniProtKB-SubCell"/>
</dbReference>
<evidence type="ECO:0000256" key="7">
    <source>
        <dbReference type="ARBA" id="ARBA00023136"/>
    </source>
</evidence>
<feature type="transmembrane region" description="Helical" evidence="10">
    <location>
        <begin position="6"/>
        <end position="28"/>
    </location>
</feature>
<evidence type="ECO:0000256" key="10">
    <source>
        <dbReference type="SAM" id="Phobius"/>
    </source>
</evidence>
<feature type="transmembrane region" description="Helical" evidence="10">
    <location>
        <begin position="65"/>
        <end position="90"/>
    </location>
</feature>
<dbReference type="InterPro" id="IPR004117">
    <property type="entry name" value="7tm6_olfct_rcpt"/>
</dbReference>
<dbReference type="Proteomes" id="UP000625711">
    <property type="component" value="Unassembled WGS sequence"/>
</dbReference>
<evidence type="ECO:0000256" key="5">
    <source>
        <dbReference type="ARBA" id="ARBA00022725"/>
    </source>
</evidence>
<dbReference type="EMBL" id="JAACXV010013333">
    <property type="protein sequence ID" value="KAF7273701.1"/>
    <property type="molecule type" value="Genomic_DNA"/>
</dbReference>
<accession>A0A834M6H0</accession>
<keyword evidence="9" id="KW-0807">Transducer</keyword>
<dbReference type="Pfam" id="PF02949">
    <property type="entry name" value="7tm_6"/>
    <property type="match status" value="1"/>
</dbReference>
<evidence type="ECO:0000256" key="1">
    <source>
        <dbReference type="ARBA" id="ARBA00004651"/>
    </source>
</evidence>
<keyword evidence="6 10" id="KW-1133">Transmembrane helix</keyword>
<feature type="transmembrane region" description="Helical" evidence="10">
    <location>
        <begin position="144"/>
        <end position="163"/>
    </location>
</feature>
<evidence type="ECO:0008006" key="13">
    <source>
        <dbReference type="Google" id="ProtNLM"/>
    </source>
</evidence>
<evidence type="ECO:0000256" key="2">
    <source>
        <dbReference type="ARBA" id="ARBA00022475"/>
    </source>
</evidence>
<protein>
    <recommendedName>
        <fullName evidence="13">Odorant receptor</fullName>
    </recommendedName>
</protein>
<dbReference type="AlphaFoldDB" id="A0A834M6H0"/>
<sequence>MNDEDSRILIASFGVIISVYLFGLKIFICHRNRLLDVMDEIVEKEKEIWKSEDDDVKEMYTKQVIFCNVLCFVQLVIVSICTTALGYVGITADGQIIEYNQAHNTSLDSHNWYQFWFPGSKLEHRGIVYAINIAFGTLGGGADIAWHSVLSTLMIFAVTRLQILKIKLRKFIKEDTAQNTDNKTMELKEYIVEHQYLISYVKNLNENIKSVMLMHFSLNAIEIASSLSGLIQGPVSVGQQIFLITYTFLTLYQIFMTTWNANEIREQSTGIADALYQSNWLLLNKEGKVLCQVMMNRAQKPLAITIGPFGVMTNQSILTIVKAAYSYVSIMH</sequence>
<keyword evidence="4 10" id="KW-0812">Transmembrane</keyword>
<keyword evidence="3" id="KW-0716">Sensory transduction</keyword>
<gene>
    <name evidence="11" type="ORF">GWI33_013596</name>
</gene>
<comment type="caution">
    <text evidence="11">The sequence shown here is derived from an EMBL/GenBank/DDBJ whole genome shotgun (WGS) entry which is preliminary data.</text>
</comment>